<dbReference type="AlphaFoldDB" id="A0A097IE87"/>
<dbReference type="GO" id="GO:1901135">
    <property type="term" value="P:carbohydrate derivative metabolic process"/>
    <property type="evidence" value="ECO:0007669"/>
    <property type="project" value="InterPro"/>
</dbReference>
<dbReference type="STRING" id="558173.CDOO_03630"/>
<dbReference type="GO" id="GO:0097367">
    <property type="term" value="F:carbohydrate derivative binding"/>
    <property type="evidence" value="ECO:0007669"/>
    <property type="project" value="InterPro"/>
</dbReference>
<organism evidence="1 2">
    <name type="scientific">Corynebacterium doosanense CAU 212 = DSM 45436</name>
    <dbReference type="NCBI Taxonomy" id="558173"/>
    <lineage>
        <taxon>Bacteria</taxon>
        <taxon>Bacillati</taxon>
        <taxon>Actinomycetota</taxon>
        <taxon>Actinomycetes</taxon>
        <taxon>Mycobacteriales</taxon>
        <taxon>Corynebacteriaceae</taxon>
        <taxon>Corynebacterium</taxon>
    </lineage>
</organism>
<protein>
    <submittedName>
        <fullName evidence="1">Uncharacterized protein</fullName>
    </submittedName>
</protein>
<dbReference type="OrthoDB" id="4427542at2"/>
<dbReference type="InterPro" id="IPR046348">
    <property type="entry name" value="SIS_dom_sf"/>
</dbReference>
<dbReference type="EMBL" id="CP006764">
    <property type="protein sequence ID" value="AIT60442.1"/>
    <property type="molecule type" value="Genomic_DNA"/>
</dbReference>
<dbReference type="HOGENOM" id="CLU_828234_0_0_11"/>
<name>A0A097IE87_9CORY</name>
<dbReference type="RefSeq" id="WP_018021135.1">
    <property type="nucleotide sequence ID" value="NZ_AQUX01000002.1"/>
</dbReference>
<evidence type="ECO:0000313" key="2">
    <source>
        <dbReference type="Proteomes" id="UP000029914"/>
    </source>
</evidence>
<dbReference type="KEGG" id="cdo:CDOO_03630"/>
<reference evidence="1 2" key="1">
    <citation type="submission" date="2013-09" db="EMBL/GenBank/DDBJ databases">
        <title>Complete genome sequence of Corynebacterium doosanense CAU 212(T) (=DSM 45436(T)), isolated from activated sludge.</title>
        <authorList>
            <person name="Schaffert L."/>
            <person name="Albersmeier A."/>
            <person name="Kalinowski J."/>
            <person name="Ruckert C."/>
        </authorList>
    </citation>
    <scope>NUCLEOTIDE SEQUENCE [LARGE SCALE GENOMIC DNA]</scope>
    <source>
        <strain evidence="1 2">CAU 212</strain>
    </source>
</reference>
<dbReference type="Proteomes" id="UP000029914">
    <property type="component" value="Chromosome"/>
</dbReference>
<gene>
    <name evidence="1" type="ORF">CDOO_03630</name>
</gene>
<keyword evidence="2" id="KW-1185">Reference proteome</keyword>
<evidence type="ECO:0000313" key="1">
    <source>
        <dbReference type="EMBL" id="AIT60442.1"/>
    </source>
</evidence>
<sequence>MSTPDDRDYFDGAGYDRETVRFFDVAHEGAQIRAVAGALPELIRLRGASIRSVIILAPDHLPRVAAQFAVAERSPLRVPVVVTDTLPAYVGALDVVTSLSDRGNDPRLARDLITADRRGAATVLAGPSRGPLLEDTPDDTVVIPALPTVAGFSPSRAIATVLAVLDVLEEGDVPISDKLAGLAENVDAELSVLSPERDESVNPGRQLRSFVEGARVLHTGAPASGDGDRDVGVHVAELAAHLWNAAGLTSGFADPADFPAALGDEPESVTDSIFHDPFLDGPEGTVALKTIVWAAAASSLPRSLPVRVDTAAPILGRLDVALRLIVRAQATPAYTVG</sequence>
<proteinExistence type="predicted"/>
<accession>A0A097IE87</accession>
<dbReference type="SUPFAM" id="SSF53697">
    <property type="entry name" value="SIS domain"/>
    <property type="match status" value="1"/>
</dbReference>
<dbReference type="eggNOG" id="COG1737">
    <property type="taxonomic scope" value="Bacteria"/>
</dbReference>